<organism evidence="3 4">
    <name type="scientific">Eiseniibacteriota bacterium</name>
    <dbReference type="NCBI Taxonomy" id="2212470"/>
    <lineage>
        <taxon>Bacteria</taxon>
        <taxon>Candidatus Eiseniibacteriota</taxon>
    </lineage>
</organism>
<dbReference type="Gene3D" id="2.60.40.10">
    <property type="entry name" value="Immunoglobulins"/>
    <property type="match status" value="1"/>
</dbReference>
<dbReference type="InterPro" id="IPR013517">
    <property type="entry name" value="FG-GAP"/>
</dbReference>
<sequence length="1107" mass="113859">MRRNLSHHLLSLGFGTLLAVPLLIGVLGREASGAPVFSRAAPASRTRLAADAESNGRDVTILNLDLAELTAFRGAGGGRLSLPTNAGEVRLVLKPFDVLGGGQVTLSGATGTRPAGANVSLFRGQVDGDADSWAVIAMSPTGVNGTFESNGRRRVLAPLGATVAGAAPQLVLADDTRDESLSAARWQCGVEGADAERALRDPARAGRDRLRLPGAEALATSSRLQLKIAVDCDFEMFAKLGGEPTAAARYMLVVLGTISLIYERDVNCNLIFPYLNFWTDSNDPYTASTTQAQLPQFRNYWNANRSGVSRSLAHLVSGRNLGGGIAYLDVLCGSFGYGVSAIDGNYTYPNNATTWDIEVIAHELGHNFGSPHTHSCDWQAGGFVPVGALLDTCNTAEGSCNSASPRVPPDKGTIMSYCHLLSAGISNIRLDFHPACKTVMRMAAEDATCETVVALQPPTELIGTPTSTGVQLSWTPGTTSGVTSYDVHRSRYQLDVASPKRGSTSSLGFTDEGFGTYFYRVRSIGAADSSQFSGELKVTACGLATASSFPTGGGPIAATRGDFNEDGIEDLATPNFVDGTVSVLLGEGVGGVGAGSFASPLTYFAGALPSCAVSGDWNGDGIADLAIGNNGSSNVSILFGKGSAGIGNGQFMSSSTVSGVSAPMDLAKGDFNEDGILDLVAVGGASTATLLFGNGASGVGNGTFSVGPTLTDLISPRAVQVADFDEDGIWDLAIAHDPGARVYRGAGTGGKGNGTFGPGTTYPCGVTPFSIAASDFDADGIVDLAIGNITSNNISILIGQGNGGIGTGAFVAGGSFPANDAPYGVKVADWSGDGIVDLVVANNTSARSVSILVGGGSASVGDGSFDAPTTFATTGPPRNTQVGDFDEDGATDVVSVNASSSSVNLLEASCLPTLTPSLALVQPDGGEVWLTGEEREIQWALGPGVVAVHLEVSRDGGVNWQRIAEHLIGTSFPWTVTEPFTSSARVRVVDAVFASRSDASDTTFTIVSPAAVAAPTPPRPRLALAGAWPNPARRQLTVAISLPDGAPATLELLDLAGRRLAGRSVGGLGAGTHQVSLLPERVLPQGVYLLRLARAGETRSCKVAFVQ</sequence>
<dbReference type="PANTHER" id="PTHR46580:SF4">
    <property type="entry name" value="ATP_GTP-BINDING PROTEIN"/>
    <property type="match status" value="1"/>
</dbReference>
<dbReference type="InterPro" id="IPR024079">
    <property type="entry name" value="MetalloPept_cat_dom_sf"/>
</dbReference>
<dbReference type="InterPro" id="IPR013783">
    <property type="entry name" value="Ig-like_fold"/>
</dbReference>
<dbReference type="Gene3D" id="2.130.10.130">
    <property type="entry name" value="Integrin alpha, N-terminal"/>
    <property type="match status" value="2"/>
</dbReference>
<dbReference type="Pfam" id="PF13517">
    <property type="entry name" value="FG-GAP_3"/>
    <property type="match status" value="2"/>
</dbReference>
<dbReference type="GO" id="GO:0006508">
    <property type="term" value="P:proteolysis"/>
    <property type="evidence" value="ECO:0007669"/>
    <property type="project" value="InterPro"/>
</dbReference>
<dbReference type="AlphaFoldDB" id="A0A849SK16"/>
<dbReference type="SUPFAM" id="SSF55486">
    <property type="entry name" value="Metalloproteases ('zincins'), catalytic domain"/>
    <property type="match status" value="1"/>
</dbReference>
<feature type="domain" description="Peptidase M12B" evidence="2">
    <location>
        <begin position="224"/>
        <end position="418"/>
    </location>
</feature>
<evidence type="ECO:0000256" key="1">
    <source>
        <dbReference type="ARBA" id="ARBA00022729"/>
    </source>
</evidence>
<dbReference type="SUPFAM" id="SSF69318">
    <property type="entry name" value="Integrin alpha N-terminal domain"/>
    <property type="match status" value="1"/>
</dbReference>
<reference evidence="3 4" key="1">
    <citation type="submission" date="2020-04" db="EMBL/GenBank/DDBJ databases">
        <title>Metagenomic profiling of ammonia- and methane-oxidizing microorganisms in a Dutch drinking water treatment plant.</title>
        <authorList>
            <person name="Poghosyan L."/>
            <person name="Leucker S."/>
        </authorList>
    </citation>
    <scope>NUCLEOTIDE SEQUENCE [LARGE SCALE GENOMIC DNA]</scope>
    <source>
        <strain evidence="3">S-RSF-IL-03</strain>
    </source>
</reference>
<dbReference type="Proteomes" id="UP000580839">
    <property type="component" value="Unassembled WGS sequence"/>
</dbReference>
<accession>A0A849SK16</accession>
<dbReference type="InterPro" id="IPR001590">
    <property type="entry name" value="Peptidase_M12B"/>
</dbReference>
<keyword evidence="1" id="KW-0732">Signal</keyword>
<dbReference type="InterPro" id="IPR036116">
    <property type="entry name" value="FN3_sf"/>
</dbReference>
<dbReference type="Pfam" id="PF13688">
    <property type="entry name" value="Reprolysin_5"/>
    <property type="match status" value="1"/>
</dbReference>
<dbReference type="Gene3D" id="3.40.390.10">
    <property type="entry name" value="Collagenase (Catalytic Domain)"/>
    <property type="match status" value="1"/>
</dbReference>
<evidence type="ECO:0000313" key="3">
    <source>
        <dbReference type="EMBL" id="NOT33177.1"/>
    </source>
</evidence>
<dbReference type="InterPro" id="IPR028994">
    <property type="entry name" value="Integrin_alpha_N"/>
</dbReference>
<dbReference type="GO" id="GO:0004222">
    <property type="term" value="F:metalloendopeptidase activity"/>
    <property type="evidence" value="ECO:0007669"/>
    <property type="project" value="InterPro"/>
</dbReference>
<comment type="caution">
    <text evidence="3">The sequence shown here is derived from an EMBL/GenBank/DDBJ whole genome shotgun (WGS) entry which is preliminary data.</text>
</comment>
<dbReference type="PROSITE" id="PS50215">
    <property type="entry name" value="ADAM_MEPRO"/>
    <property type="match status" value="1"/>
</dbReference>
<name>A0A849SK16_UNCEI</name>
<protein>
    <recommendedName>
        <fullName evidence="2">Peptidase M12B domain-containing protein</fullName>
    </recommendedName>
</protein>
<dbReference type="SUPFAM" id="SSF49265">
    <property type="entry name" value="Fibronectin type III"/>
    <property type="match status" value="1"/>
</dbReference>
<dbReference type="PANTHER" id="PTHR46580">
    <property type="entry name" value="SENSOR KINASE-RELATED"/>
    <property type="match status" value="1"/>
</dbReference>
<dbReference type="EMBL" id="JABFRW010000031">
    <property type="protein sequence ID" value="NOT33177.1"/>
    <property type="molecule type" value="Genomic_DNA"/>
</dbReference>
<evidence type="ECO:0000313" key="4">
    <source>
        <dbReference type="Proteomes" id="UP000580839"/>
    </source>
</evidence>
<proteinExistence type="predicted"/>
<gene>
    <name evidence="3" type="ORF">HOP12_03305</name>
</gene>
<dbReference type="CDD" id="cd00063">
    <property type="entry name" value="FN3"/>
    <property type="match status" value="1"/>
</dbReference>
<evidence type="ECO:0000259" key="2">
    <source>
        <dbReference type="PROSITE" id="PS50215"/>
    </source>
</evidence>
<dbReference type="InterPro" id="IPR003961">
    <property type="entry name" value="FN3_dom"/>
</dbReference>